<name>A0ABR2W2N3_9FUNG</name>
<evidence type="ECO:0000313" key="4">
    <source>
        <dbReference type="Proteomes" id="UP001479436"/>
    </source>
</evidence>
<dbReference type="Gene3D" id="3.80.10.10">
    <property type="entry name" value="Ribonuclease Inhibitor"/>
    <property type="match status" value="1"/>
</dbReference>
<dbReference type="SUPFAM" id="SSF52047">
    <property type="entry name" value="RNI-like"/>
    <property type="match status" value="1"/>
</dbReference>
<dbReference type="EMBL" id="JASJQH010007147">
    <property type="protein sequence ID" value="KAK9717344.1"/>
    <property type="molecule type" value="Genomic_DNA"/>
</dbReference>
<feature type="domain" description="F-box" evidence="2">
    <location>
        <begin position="159"/>
        <end position="201"/>
    </location>
</feature>
<dbReference type="Pfam" id="PF12937">
    <property type="entry name" value="F-box-like"/>
    <property type="match status" value="1"/>
</dbReference>
<keyword evidence="4" id="KW-1185">Reference proteome</keyword>
<protein>
    <recommendedName>
        <fullName evidence="2">F-box domain-containing protein</fullName>
    </recommendedName>
</protein>
<feature type="region of interest" description="Disordered" evidence="1">
    <location>
        <begin position="22"/>
        <end position="45"/>
    </location>
</feature>
<feature type="compositionally biased region" description="Low complexity" evidence="1">
    <location>
        <begin position="31"/>
        <end position="43"/>
    </location>
</feature>
<proteinExistence type="predicted"/>
<evidence type="ECO:0000259" key="2">
    <source>
        <dbReference type="Pfam" id="PF12937"/>
    </source>
</evidence>
<accession>A0ABR2W2N3</accession>
<dbReference type="InterPro" id="IPR032675">
    <property type="entry name" value="LRR_dom_sf"/>
</dbReference>
<sequence length="355" mass="40048">MSSEGADNPVIRYSTGLNRITHSSNTEVDDSSLVTTSSSSTSSNYPNGDAHFLVEALLDTRNDQPQCIFLSSFSETSPGMEVLRSSELIKGWAQISVNIPEPNSVPFLRKESIFEEDNDISILLQQPGIEPNDRGKVEIFPSSSYIPQALQLSSNMRLDLPDELMLNIFQYISFYQTVLLTCAEVSRQWNRCVTPFLYHFPRFESTFHWAMFLQTLLRPTRLHTHGTFVRNIDLSPGATLGGNICVSASSIVQLCEQCPRLQYLNLSGCSIIPDIFYPEINEYQSTLQHVPHSGLICKTISTSEVIQAIGERCTQIEYMNLSGCEWMCIDNLLLLAKYCKKLKLLDLRKCEKIYG</sequence>
<dbReference type="CDD" id="cd09917">
    <property type="entry name" value="F-box_SF"/>
    <property type="match status" value="1"/>
</dbReference>
<dbReference type="Proteomes" id="UP001479436">
    <property type="component" value="Unassembled WGS sequence"/>
</dbReference>
<evidence type="ECO:0000256" key="1">
    <source>
        <dbReference type="SAM" id="MobiDB-lite"/>
    </source>
</evidence>
<evidence type="ECO:0000313" key="3">
    <source>
        <dbReference type="EMBL" id="KAK9717344.1"/>
    </source>
</evidence>
<reference evidence="3 4" key="1">
    <citation type="submission" date="2023-04" db="EMBL/GenBank/DDBJ databases">
        <title>Genome of Basidiobolus ranarum AG-B5.</title>
        <authorList>
            <person name="Stajich J.E."/>
            <person name="Carter-House D."/>
            <person name="Gryganskyi A."/>
        </authorList>
    </citation>
    <scope>NUCLEOTIDE SEQUENCE [LARGE SCALE GENOMIC DNA]</scope>
    <source>
        <strain evidence="3 4">AG-B5</strain>
    </source>
</reference>
<gene>
    <name evidence="3" type="ORF">K7432_006282</name>
</gene>
<comment type="caution">
    <text evidence="3">The sequence shown here is derived from an EMBL/GenBank/DDBJ whole genome shotgun (WGS) entry which is preliminary data.</text>
</comment>
<dbReference type="SUPFAM" id="SSF81383">
    <property type="entry name" value="F-box domain"/>
    <property type="match status" value="1"/>
</dbReference>
<organism evidence="3 4">
    <name type="scientific">Basidiobolus ranarum</name>
    <dbReference type="NCBI Taxonomy" id="34480"/>
    <lineage>
        <taxon>Eukaryota</taxon>
        <taxon>Fungi</taxon>
        <taxon>Fungi incertae sedis</taxon>
        <taxon>Zoopagomycota</taxon>
        <taxon>Entomophthoromycotina</taxon>
        <taxon>Basidiobolomycetes</taxon>
        <taxon>Basidiobolales</taxon>
        <taxon>Basidiobolaceae</taxon>
        <taxon>Basidiobolus</taxon>
    </lineage>
</organism>
<dbReference type="InterPro" id="IPR001810">
    <property type="entry name" value="F-box_dom"/>
</dbReference>
<dbReference type="InterPro" id="IPR036047">
    <property type="entry name" value="F-box-like_dom_sf"/>
</dbReference>